<gene>
    <name evidence="2" type="ORF">FW784_02455</name>
</gene>
<evidence type="ECO:0000313" key="2">
    <source>
        <dbReference type="EMBL" id="TZF91224.1"/>
    </source>
</evidence>
<feature type="transmembrane region" description="Helical" evidence="1">
    <location>
        <begin position="95"/>
        <end position="113"/>
    </location>
</feature>
<feature type="transmembrane region" description="Helical" evidence="1">
    <location>
        <begin position="69"/>
        <end position="88"/>
    </location>
</feature>
<feature type="transmembrane region" description="Helical" evidence="1">
    <location>
        <begin position="183"/>
        <end position="205"/>
    </location>
</feature>
<keyword evidence="1" id="KW-1133">Transmembrane helix</keyword>
<evidence type="ECO:0008006" key="4">
    <source>
        <dbReference type="Google" id="ProtNLM"/>
    </source>
</evidence>
<keyword evidence="3" id="KW-1185">Reference proteome</keyword>
<dbReference type="AlphaFoldDB" id="A0A5D8ZEV7"/>
<evidence type="ECO:0000313" key="3">
    <source>
        <dbReference type="Proteomes" id="UP000323164"/>
    </source>
</evidence>
<keyword evidence="1" id="KW-0472">Membrane</keyword>
<feature type="transmembrane region" description="Helical" evidence="1">
    <location>
        <begin position="389"/>
        <end position="409"/>
    </location>
</feature>
<feature type="transmembrane region" description="Helical" evidence="1">
    <location>
        <begin position="119"/>
        <end position="136"/>
    </location>
</feature>
<evidence type="ECO:0000256" key="1">
    <source>
        <dbReference type="SAM" id="Phobius"/>
    </source>
</evidence>
<keyword evidence="1" id="KW-0812">Transmembrane</keyword>
<proteinExistence type="predicted"/>
<protein>
    <recommendedName>
        <fullName evidence="4">Glycosyltransferase RgtA/B/C/D-like domain-containing protein</fullName>
    </recommendedName>
</protein>
<feature type="transmembrane region" description="Helical" evidence="1">
    <location>
        <begin position="364"/>
        <end position="383"/>
    </location>
</feature>
<sequence>MHWAVAACAFAIYFGMWWLHLRPGVFSFDSGYYFNEVLDRHVTNLKPYFFARFLQAVTFGGRHLQLASLAQGVFAVFALSRMFAIAIATRVRVQWIVLCALVVLNPYVANMVFFVENDVLFSIAVLAVIIETMYVAHRGAATSSTWIMIAVFAPMALLFRQNGILFMPPWAALVLIAVPRRTWAAMLVPAVVSCALALVTSAGVAREGPSENQDLLYPAVIHEVVNLARPQYGQPLASRLSTRTWAIVGREKLQLAVTTYNPLYWDTIAFFPTGPKLVDESPLARQAIVRSFLRNDLMHNLPAVAAHRTEIFLGSALAQGVLVDPYYAPTNLSPRLFEYKNARSMVARTTLLGRVNQAAIETRLWSWNAVIGMFVLAILSLGALWRRDVRLVCFTLLLWLQVGAVLLAAPAAEYRYLFPIYLAPLMLLVGSGRQSVAPRALDPAAS</sequence>
<comment type="caution">
    <text evidence="2">The sequence shown here is derived from an EMBL/GenBank/DDBJ whole genome shotgun (WGS) entry which is preliminary data.</text>
</comment>
<organism evidence="2 3">
    <name type="scientific">Cognatilysobacter lacus</name>
    <dbReference type="NCBI Taxonomy" id="1643323"/>
    <lineage>
        <taxon>Bacteria</taxon>
        <taxon>Pseudomonadati</taxon>
        <taxon>Pseudomonadota</taxon>
        <taxon>Gammaproteobacteria</taxon>
        <taxon>Lysobacterales</taxon>
        <taxon>Lysobacteraceae</taxon>
        <taxon>Cognatilysobacter</taxon>
    </lineage>
</organism>
<feature type="transmembrane region" description="Helical" evidence="1">
    <location>
        <begin position="157"/>
        <end position="177"/>
    </location>
</feature>
<dbReference type="EMBL" id="VTRV01000014">
    <property type="protein sequence ID" value="TZF91224.1"/>
    <property type="molecule type" value="Genomic_DNA"/>
</dbReference>
<name>A0A5D8ZEV7_9GAMM</name>
<dbReference type="RefSeq" id="WP_205123545.1">
    <property type="nucleotide sequence ID" value="NZ_VTRV01000014.1"/>
</dbReference>
<accession>A0A5D8ZEV7</accession>
<reference evidence="2 3" key="1">
    <citation type="submission" date="2019-08" db="EMBL/GenBank/DDBJ databases">
        <title>Draft genome sequence of Lysobacter sp. UKS-15.</title>
        <authorList>
            <person name="Im W.-T."/>
        </authorList>
    </citation>
    <scope>NUCLEOTIDE SEQUENCE [LARGE SCALE GENOMIC DNA]</scope>
    <source>
        <strain evidence="2 3">UKS-15</strain>
    </source>
</reference>
<dbReference type="Proteomes" id="UP000323164">
    <property type="component" value="Unassembled WGS sequence"/>
</dbReference>